<dbReference type="AlphaFoldDB" id="A0A3E1NFW6"/>
<feature type="chain" id="PRO_5017682665" description="Lipocalin-like domain-containing protein" evidence="1">
    <location>
        <begin position="22"/>
        <end position="149"/>
    </location>
</feature>
<organism evidence="2 3">
    <name type="scientific">Deminuibacter soli</name>
    <dbReference type="NCBI Taxonomy" id="2291815"/>
    <lineage>
        <taxon>Bacteria</taxon>
        <taxon>Pseudomonadati</taxon>
        <taxon>Bacteroidota</taxon>
        <taxon>Chitinophagia</taxon>
        <taxon>Chitinophagales</taxon>
        <taxon>Chitinophagaceae</taxon>
        <taxon>Deminuibacter</taxon>
    </lineage>
</organism>
<comment type="caution">
    <text evidence="2">The sequence shown here is derived from an EMBL/GenBank/DDBJ whole genome shotgun (WGS) entry which is preliminary data.</text>
</comment>
<keyword evidence="3" id="KW-1185">Reference proteome</keyword>
<evidence type="ECO:0000313" key="3">
    <source>
        <dbReference type="Proteomes" id="UP000261284"/>
    </source>
</evidence>
<gene>
    <name evidence="2" type="ORF">DXN05_17890</name>
</gene>
<name>A0A3E1NFW6_9BACT</name>
<evidence type="ECO:0000256" key="1">
    <source>
        <dbReference type="SAM" id="SignalP"/>
    </source>
</evidence>
<sequence length="149" mass="16119">MNMKYLCLVMLAAASSLASYAQLLKIDSVQLAGDWHLATNKIVQVVNVGGLQLNDGTTPPGSPYAFTSLHFDYSNKGIATAADGKEYTLFMTYQPDGVGILQTPLGNVRPFAFLMVKSDVYLAFFQGYKDGQFDAAGSGECVAVYIKNR</sequence>
<evidence type="ECO:0000313" key="2">
    <source>
        <dbReference type="EMBL" id="RFM26859.1"/>
    </source>
</evidence>
<protein>
    <recommendedName>
        <fullName evidence="4">Lipocalin-like domain-containing protein</fullName>
    </recommendedName>
</protein>
<dbReference type="RefSeq" id="WP_116848643.1">
    <property type="nucleotide sequence ID" value="NZ_QTJU01000007.1"/>
</dbReference>
<reference evidence="2 3" key="1">
    <citation type="submission" date="2018-08" db="EMBL/GenBank/DDBJ databases">
        <title>Chitinophagaceae sp. K23C18032701, a novel bacterium isolated from forest soil.</title>
        <authorList>
            <person name="Wang C."/>
        </authorList>
    </citation>
    <scope>NUCLEOTIDE SEQUENCE [LARGE SCALE GENOMIC DNA]</scope>
    <source>
        <strain evidence="2 3">K23C18032701</strain>
    </source>
</reference>
<feature type="signal peptide" evidence="1">
    <location>
        <begin position="1"/>
        <end position="21"/>
    </location>
</feature>
<evidence type="ECO:0008006" key="4">
    <source>
        <dbReference type="Google" id="ProtNLM"/>
    </source>
</evidence>
<keyword evidence="1" id="KW-0732">Signal</keyword>
<dbReference type="EMBL" id="QTJU01000007">
    <property type="protein sequence ID" value="RFM26859.1"/>
    <property type="molecule type" value="Genomic_DNA"/>
</dbReference>
<dbReference type="Proteomes" id="UP000261284">
    <property type="component" value="Unassembled WGS sequence"/>
</dbReference>
<proteinExistence type="predicted"/>
<accession>A0A3E1NFW6</accession>